<dbReference type="PANTHER" id="PTHR12674:SF4">
    <property type="entry name" value="PREFOLDIN SUBUNIT ALPHA 2"/>
    <property type="match status" value="1"/>
</dbReference>
<name>A0A7G9YPJ1_9EURY</name>
<dbReference type="Pfam" id="PF02996">
    <property type="entry name" value="Prefoldin"/>
    <property type="match status" value="1"/>
</dbReference>
<evidence type="ECO:0000256" key="8">
    <source>
        <dbReference type="SAM" id="Coils"/>
    </source>
</evidence>
<comment type="function">
    <text evidence="5 6">Molecular chaperone capable of stabilizing a range of proteins. Seems to fulfill an ATP-independent, HSP70-like function in archaeal de novo protein folding.</text>
</comment>
<evidence type="ECO:0000313" key="9">
    <source>
        <dbReference type="EMBL" id="QNO49925.1"/>
    </source>
</evidence>
<evidence type="ECO:0000256" key="3">
    <source>
        <dbReference type="ARBA" id="ARBA00022490"/>
    </source>
</evidence>
<proteinExistence type="inferred from homology"/>
<evidence type="ECO:0000256" key="1">
    <source>
        <dbReference type="ARBA" id="ARBA00010048"/>
    </source>
</evidence>
<dbReference type="GO" id="GO:0051082">
    <property type="term" value="F:unfolded protein binding"/>
    <property type="evidence" value="ECO:0007669"/>
    <property type="project" value="UniProtKB-UniRule"/>
</dbReference>
<comment type="similarity">
    <text evidence="6">Belongs to the prefoldin alpha subunit family.</text>
</comment>
<reference evidence="9" key="1">
    <citation type="submission" date="2020-06" db="EMBL/GenBank/DDBJ databases">
        <title>Unique genomic features of the anaerobic methanotrophic archaea.</title>
        <authorList>
            <person name="Chadwick G.L."/>
            <person name="Skennerton C.T."/>
            <person name="Laso-Perez R."/>
            <person name="Leu A.O."/>
            <person name="Speth D.R."/>
            <person name="Yu H."/>
            <person name="Morgan-Lang C."/>
            <person name="Hatzenpichler R."/>
            <person name="Goudeau D."/>
            <person name="Malmstrom R."/>
            <person name="Brazelton W.J."/>
            <person name="Woyke T."/>
            <person name="Hallam S.J."/>
            <person name="Tyson G.W."/>
            <person name="Wegener G."/>
            <person name="Boetius A."/>
            <person name="Orphan V."/>
        </authorList>
    </citation>
    <scope>NUCLEOTIDE SEQUENCE</scope>
</reference>
<feature type="coiled-coil region" evidence="8">
    <location>
        <begin position="97"/>
        <end position="131"/>
    </location>
</feature>
<evidence type="ECO:0000256" key="2">
    <source>
        <dbReference type="ARBA" id="ARBA00011716"/>
    </source>
</evidence>
<dbReference type="InterPro" id="IPR011599">
    <property type="entry name" value="PFD_alpha_archaea"/>
</dbReference>
<comment type="similarity">
    <text evidence="1">Belongs to the prefoldin subunit alpha family.</text>
</comment>
<dbReference type="InterPro" id="IPR004127">
    <property type="entry name" value="Prefoldin_subunit_alpha"/>
</dbReference>
<dbReference type="EMBL" id="MT631399">
    <property type="protein sequence ID" value="QNO49925.1"/>
    <property type="molecule type" value="Genomic_DNA"/>
</dbReference>
<keyword evidence="3 6" id="KW-0963">Cytoplasm</keyword>
<dbReference type="GO" id="GO:0016272">
    <property type="term" value="C:prefoldin complex"/>
    <property type="evidence" value="ECO:0007669"/>
    <property type="project" value="UniProtKB-UniRule"/>
</dbReference>
<protein>
    <recommendedName>
        <fullName evidence="6 7">Prefoldin subunit alpha</fullName>
    </recommendedName>
    <alternativeName>
        <fullName evidence="6">GimC subunit alpha</fullName>
    </alternativeName>
</protein>
<dbReference type="PANTHER" id="PTHR12674">
    <property type="entry name" value="PREFOLDIN SUBUNIT 5"/>
    <property type="match status" value="1"/>
</dbReference>
<evidence type="ECO:0000256" key="4">
    <source>
        <dbReference type="ARBA" id="ARBA00023186"/>
    </source>
</evidence>
<evidence type="ECO:0000256" key="6">
    <source>
        <dbReference type="HAMAP-Rule" id="MF_00308"/>
    </source>
</evidence>
<evidence type="ECO:0000256" key="7">
    <source>
        <dbReference type="NCBIfam" id="TIGR00293"/>
    </source>
</evidence>
<dbReference type="CDD" id="cd23160">
    <property type="entry name" value="Prefoldin_alpha_GimC"/>
    <property type="match status" value="1"/>
</dbReference>
<keyword evidence="8" id="KW-0175">Coiled coil</keyword>
<dbReference type="GO" id="GO:0006457">
    <property type="term" value="P:protein folding"/>
    <property type="evidence" value="ECO:0007669"/>
    <property type="project" value="UniProtKB-UniRule"/>
</dbReference>
<dbReference type="Gene3D" id="1.10.287.370">
    <property type="match status" value="1"/>
</dbReference>
<comment type="subunit">
    <text evidence="2 6">Heterohexamer of two alpha and four beta subunits.</text>
</comment>
<dbReference type="AlphaFoldDB" id="A0A7G9YPJ1"/>
<dbReference type="GO" id="GO:0005737">
    <property type="term" value="C:cytoplasm"/>
    <property type="evidence" value="ECO:0007669"/>
    <property type="project" value="UniProtKB-SubCell"/>
</dbReference>
<keyword evidence="4 6" id="KW-0143">Chaperone</keyword>
<gene>
    <name evidence="6 9" type="primary">pfdA</name>
    <name evidence="9" type="ORF">GKKIKBAN_00039</name>
</gene>
<sequence length="146" mass="15962">MSGQPANDELQRLVAQHDEHQARAEMLAGQMEAIQMSIIECERATNAIDALKGEDEVASLVPIGAGSFVHAKLVKPDRTIISLGSNVSAEMSSDAAKERLVDRKEKLAKILEQMNQTMNDLAKRIQAIHTEATKQAQAKPVDQAYI</sequence>
<dbReference type="InterPro" id="IPR009053">
    <property type="entry name" value="Prefoldin"/>
</dbReference>
<evidence type="ECO:0000256" key="5">
    <source>
        <dbReference type="ARBA" id="ARBA00025077"/>
    </source>
</evidence>
<comment type="subcellular location">
    <subcellularLocation>
        <location evidence="6">Cytoplasm</location>
    </subcellularLocation>
</comment>
<dbReference type="NCBIfam" id="TIGR00293">
    <property type="entry name" value="prefoldin subunit alpha"/>
    <property type="match status" value="1"/>
</dbReference>
<dbReference type="HAMAP" id="MF_00308">
    <property type="entry name" value="PfdA"/>
    <property type="match status" value="1"/>
</dbReference>
<dbReference type="SUPFAM" id="SSF46579">
    <property type="entry name" value="Prefoldin"/>
    <property type="match status" value="1"/>
</dbReference>
<accession>A0A7G9YPJ1</accession>
<organism evidence="9">
    <name type="scientific">Candidatus Methanogaster sp. ANME-2c ERB4</name>
    <dbReference type="NCBI Taxonomy" id="2759911"/>
    <lineage>
        <taxon>Archaea</taxon>
        <taxon>Methanobacteriati</taxon>
        <taxon>Methanobacteriota</taxon>
        <taxon>Stenosarchaea group</taxon>
        <taxon>Methanomicrobia</taxon>
        <taxon>Methanosarcinales</taxon>
        <taxon>ANME-2 cluster</taxon>
        <taxon>Candidatus Methanogasteraceae</taxon>
        <taxon>Candidatus Methanogaster</taxon>
    </lineage>
</organism>